<dbReference type="CDD" id="cd01425">
    <property type="entry name" value="RPS2"/>
    <property type="match status" value="1"/>
</dbReference>
<evidence type="ECO:0000256" key="3">
    <source>
        <dbReference type="ARBA" id="ARBA00023274"/>
    </source>
</evidence>
<dbReference type="GO" id="GO:0006412">
    <property type="term" value="P:translation"/>
    <property type="evidence" value="ECO:0007669"/>
    <property type="project" value="UniProtKB-UniRule"/>
</dbReference>
<dbReference type="PRINTS" id="PR00395">
    <property type="entry name" value="RIBOSOMALS2"/>
</dbReference>
<evidence type="ECO:0000313" key="8">
    <source>
        <dbReference type="Proteomes" id="UP000230154"/>
    </source>
</evidence>
<feature type="region of interest" description="Disordered" evidence="6">
    <location>
        <begin position="238"/>
        <end position="260"/>
    </location>
</feature>
<evidence type="ECO:0000256" key="6">
    <source>
        <dbReference type="SAM" id="MobiDB-lite"/>
    </source>
</evidence>
<dbReference type="HAMAP" id="MF_00291_B">
    <property type="entry name" value="Ribosomal_uS2_B"/>
    <property type="match status" value="1"/>
</dbReference>
<dbReference type="EMBL" id="PFCB01000010">
    <property type="protein sequence ID" value="PIR74689.1"/>
    <property type="molecule type" value="Genomic_DNA"/>
</dbReference>
<reference evidence="8" key="1">
    <citation type="submission" date="2017-09" db="EMBL/GenBank/DDBJ databases">
        <title>Depth-based differentiation of microbial function through sediment-hosted aquifers and enrichment of novel symbionts in the deep terrestrial subsurface.</title>
        <authorList>
            <person name="Probst A.J."/>
            <person name="Ladd B."/>
            <person name="Jarett J.K."/>
            <person name="Geller-Mcgrath D.E."/>
            <person name="Sieber C.M.K."/>
            <person name="Emerson J.B."/>
            <person name="Anantharaman K."/>
            <person name="Thomas B.C."/>
            <person name="Malmstrom R."/>
            <person name="Stieglmeier M."/>
            <person name="Klingl A."/>
            <person name="Woyke T."/>
            <person name="Ryan C.M."/>
            <person name="Banfield J.F."/>
        </authorList>
    </citation>
    <scope>NUCLEOTIDE SEQUENCE [LARGE SCALE GENOMIC DNA]</scope>
</reference>
<evidence type="ECO:0000313" key="7">
    <source>
        <dbReference type="EMBL" id="PIR74689.1"/>
    </source>
</evidence>
<dbReference type="InterPro" id="IPR023591">
    <property type="entry name" value="Ribosomal_uS2_flav_dom_sf"/>
</dbReference>
<dbReference type="GO" id="GO:0022627">
    <property type="term" value="C:cytosolic small ribosomal subunit"/>
    <property type="evidence" value="ECO:0007669"/>
    <property type="project" value="TreeGrafter"/>
</dbReference>
<dbReference type="NCBIfam" id="TIGR01011">
    <property type="entry name" value="rpsB_bact"/>
    <property type="match status" value="1"/>
</dbReference>
<dbReference type="AlphaFoldDB" id="A0A2H0TRC1"/>
<evidence type="ECO:0000256" key="2">
    <source>
        <dbReference type="ARBA" id="ARBA00022980"/>
    </source>
</evidence>
<evidence type="ECO:0000256" key="1">
    <source>
        <dbReference type="ARBA" id="ARBA00006242"/>
    </source>
</evidence>
<accession>A0A2H0TRC1</accession>
<dbReference type="Gene3D" id="1.10.287.610">
    <property type="entry name" value="Helix hairpin bin"/>
    <property type="match status" value="1"/>
</dbReference>
<keyword evidence="2 5" id="KW-0689">Ribosomal protein</keyword>
<keyword evidence="3 5" id="KW-0687">Ribonucleoprotein</keyword>
<dbReference type="InterPro" id="IPR005706">
    <property type="entry name" value="Ribosomal_uS2_bac/mit/plastid"/>
</dbReference>
<dbReference type="GO" id="GO:0003735">
    <property type="term" value="F:structural constituent of ribosome"/>
    <property type="evidence" value="ECO:0007669"/>
    <property type="project" value="InterPro"/>
</dbReference>
<dbReference type="InterPro" id="IPR018130">
    <property type="entry name" value="Ribosomal_uS2_CS"/>
</dbReference>
<dbReference type="PANTHER" id="PTHR12534:SF0">
    <property type="entry name" value="SMALL RIBOSOMAL SUBUNIT PROTEIN US2M"/>
    <property type="match status" value="1"/>
</dbReference>
<name>A0A2H0TRC1_9BACT</name>
<protein>
    <recommendedName>
        <fullName evidence="4 5">Small ribosomal subunit protein uS2</fullName>
    </recommendedName>
</protein>
<dbReference type="PROSITE" id="PS00962">
    <property type="entry name" value="RIBOSOMAL_S2_1"/>
    <property type="match status" value="1"/>
</dbReference>
<proteinExistence type="inferred from homology"/>
<comment type="similarity">
    <text evidence="1 5">Belongs to the universal ribosomal protein uS2 family.</text>
</comment>
<dbReference type="InterPro" id="IPR001865">
    <property type="entry name" value="Ribosomal_uS2"/>
</dbReference>
<evidence type="ECO:0000256" key="4">
    <source>
        <dbReference type="ARBA" id="ARBA00035256"/>
    </source>
</evidence>
<gene>
    <name evidence="5 7" type="primary">rpsB</name>
    <name evidence="7" type="ORF">COU35_01300</name>
</gene>
<dbReference type="Pfam" id="PF00318">
    <property type="entry name" value="Ribosomal_S2"/>
    <property type="match status" value="1"/>
</dbReference>
<dbReference type="SUPFAM" id="SSF52313">
    <property type="entry name" value="Ribosomal protein S2"/>
    <property type="match status" value="1"/>
</dbReference>
<comment type="caution">
    <text evidence="7">The sequence shown here is derived from an EMBL/GenBank/DDBJ whole genome shotgun (WGS) entry which is preliminary data.</text>
</comment>
<dbReference type="Proteomes" id="UP000230154">
    <property type="component" value="Unassembled WGS sequence"/>
</dbReference>
<dbReference type="PANTHER" id="PTHR12534">
    <property type="entry name" value="30S RIBOSOMAL PROTEIN S2 PROKARYOTIC AND ORGANELLAR"/>
    <property type="match status" value="1"/>
</dbReference>
<evidence type="ECO:0000256" key="5">
    <source>
        <dbReference type="HAMAP-Rule" id="MF_00291"/>
    </source>
</evidence>
<organism evidence="7 8">
    <name type="scientific">Candidatus Magasanikbacteria bacterium CG10_big_fil_rev_8_21_14_0_10_47_10</name>
    <dbReference type="NCBI Taxonomy" id="1974652"/>
    <lineage>
        <taxon>Bacteria</taxon>
        <taxon>Candidatus Magasanikiibacteriota</taxon>
    </lineage>
</organism>
<sequence>MKIPSILEMLQAGVHFGHQKSRWHPKMAPFIFTARHGVHILDLEKTQEQLNQVLAQVKDLAAQGKTILFVSTKPQAKNIVKESAIACDSPYLIDRWIGGMLTNYAEIKKLIKKYNTLKEQQASGELGKYTKKEQLEIAKSLEKMDGSLSGLAGLTAMPDAIFVPAMQREKTAVTEANRTGVAVIAVCDTNADPSKASYVIPANDDAVRSIEMIVKLVSDAIAEGKAAFEKKNLDEKSLADKKVTDKARESSKKEEPVREE</sequence>
<dbReference type="Gene3D" id="3.40.50.10490">
    <property type="entry name" value="Glucose-6-phosphate isomerase like protein, domain 1"/>
    <property type="match status" value="1"/>
</dbReference>